<name>A0A450Y4B4_9GAMM</name>
<dbReference type="PROSITE" id="PS50208">
    <property type="entry name" value="CASPASE_P20"/>
    <property type="match status" value="1"/>
</dbReference>
<dbReference type="InterPro" id="IPR013568">
    <property type="entry name" value="SEFIR_dom"/>
</dbReference>
<accession>A0A450Y4B4</accession>
<feature type="transmembrane region" description="Helical" evidence="1">
    <location>
        <begin position="314"/>
        <end position="336"/>
    </location>
</feature>
<reference evidence="4" key="1">
    <citation type="submission" date="2019-02" db="EMBL/GenBank/DDBJ databases">
        <authorList>
            <person name="Gruber-Vodicka R. H."/>
            <person name="Seah K. B. B."/>
        </authorList>
    </citation>
    <scope>NUCLEOTIDE SEQUENCE</scope>
    <source>
        <strain evidence="5">BECK_S1320</strain>
        <strain evidence="4">BECK_S1321</strain>
    </source>
</reference>
<feature type="domain" description="Caspase family p20" evidence="2">
    <location>
        <begin position="30"/>
        <end position="137"/>
    </location>
</feature>
<evidence type="ECO:0000259" key="2">
    <source>
        <dbReference type="PROSITE" id="PS50208"/>
    </source>
</evidence>
<dbReference type="SUPFAM" id="SSF52129">
    <property type="entry name" value="Caspase-like"/>
    <property type="match status" value="1"/>
</dbReference>
<dbReference type="Pfam" id="PF00656">
    <property type="entry name" value="Peptidase_C14"/>
    <property type="match status" value="1"/>
</dbReference>
<dbReference type="Pfam" id="PF13676">
    <property type="entry name" value="TIR_2"/>
    <property type="match status" value="1"/>
</dbReference>
<dbReference type="PANTHER" id="PTHR22576">
    <property type="entry name" value="MUCOSA ASSOCIATED LYMPHOID TISSUE LYMPHOMA TRANSLOCATION PROTEIN 1/PARACASPASE"/>
    <property type="match status" value="1"/>
</dbReference>
<dbReference type="InterPro" id="IPR001309">
    <property type="entry name" value="Pept_C14_p20"/>
</dbReference>
<dbReference type="InterPro" id="IPR029030">
    <property type="entry name" value="Caspase-like_dom_sf"/>
</dbReference>
<keyword evidence="1" id="KW-0812">Transmembrane</keyword>
<keyword evidence="1" id="KW-1133">Transmembrane helix</keyword>
<dbReference type="PANTHER" id="PTHR22576:SF37">
    <property type="entry name" value="MUCOSA-ASSOCIATED LYMPHOID TISSUE LYMPHOMA TRANSLOCATION PROTEIN 1"/>
    <property type="match status" value="1"/>
</dbReference>
<feature type="domain" description="SEFIR" evidence="3">
    <location>
        <begin position="382"/>
        <end position="519"/>
    </location>
</feature>
<dbReference type="AlphaFoldDB" id="A0A450Y4B4"/>
<dbReference type="EMBL" id="CAADFU010000001">
    <property type="protein sequence ID" value="VFK38614.1"/>
    <property type="molecule type" value="Genomic_DNA"/>
</dbReference>
<dbReference type="PROSITE" id="PS51534">
    <property type="entry name" value="SEFIR"/>
    <property type="match status" value="1"/>
</dbReference>
<dbReference type="GO" id="GO:0007165">
    <property type="term" value="P:signal transduction"/>
    <property type="evidence" value="ECO:0007669"/>
    <property type="project" value="InterPro"/>
</dbReference>
<dbReference type="Gene3D" id="3.40.50.1460">
    <property type="match status" value="1"/>
</dbReference>
<organism evidence="4">
    <name type="scientific">Candidatus Kentrum sp. SD</name>
    <dbReference type="NCBI Taxonomy" id="2126332"/>
    <lineage>
        <taxon>Bacteria</taxon>
        <taxon>Pseudomonadati</taxon>
        <taxon>Pseudomonadota</taxon>
        <taxon>Gammaproteobacteria</taxon>
        <taxon>Candidatus Kentrum</taxon>
    </lineage>
</organism>
<sequence>MLVLLLAPVAGFAPENSDSGGHSGAKSPKEHRVALVIGNSEYKHLGELKNPKNDAEAVAKRLHELDFTLIDKNGEPISSNIFADISKSIGMTGKAVHNLTEEALLDALQGFEKHAGEGGQKKEIVLVYYAGHGMQTGSESYLLPVDIRATDSDRLRRNGFSIGREILQRLDGKAELVVTIFDACRQIPDSDDTSRGVSISDSDFKLKTKGKYLLAYSTTEGKLARDGMGENSPYTTVLLEHLDKNIKDQNTNESFVTLLSNVNSDFYERHKPQRPVLRNEAVPANKFFLKPGKDTSKTSEGNAMVPPGEPLLRLLLIAGIAIAVVLLLALLAFFFIKTRSPEPNSSPRYPYEDKAVVSPVASPVADEGDAIGNTATSSRSGNPVVFISYSHDSKKHKNRVKGLAQSLSRDGCECRLDLYKDTDEDWPSWMTRQLREADFILCVVTPTYKKRFNDEELPGVGKGVGWEAGLIRRLLYSKKLRNNRIFPVLFEDSLAEHIPIELDGYEEFVLQDPSGYEDLLRKLTNQPRHLPPKPGSVPVLPPEETPFSFQPPDHLHVEPMKELVAITIEEHEPQITVVTNFIKSDRPWSLFFVRGVFRENSPEAFARHIMIRQRANCPLRILEQEFCNELRPTPVQTTDPDEYRNAFFSSIATSMGDESDPTSFLKEASHNREDLVRWFESNWPINVIYTQLSIQGKEDASTKFRDYSTAVQNLFQEFQSLPKTLTEKKRVLIVFGCVYDAREELEEVESGKLGLTKEMQDNLHVLELGDIRLSNIGAWWNCLPSGIQDRYHSAQQITDQLAERISGSVPYLHFRPYLLNALTQNSRQ</sequence>
<dbReference type="SUPFAM" id="SSF52200">
    <property type="entry name" value="Toll/Interleukin receptor TIR domain"/>
    <property type="match status" value="1"/>
</dbReference>
<dbReference type="InterPro" id="IPR052039">
    <property type="entry name" value="Caspase-related_regulators"/>
</dbReference>
<dbReference type="InterPro" id="IPR011600">
    <property type="entry name" value="Pept_C14_caspase"/>
</dbReference>
<proteinExistence type="predicted"/>
<dbReference type="EMBL" id="CAADFR010000001">
    <property type="protein sequence ID" value="VFK36388.1"/>
    <property type="molecule type" value="Genomic_DNA"/>
</dbReference>
<dbReference type="GO" id="GO:0006508">
    <property type="term" value="P:proteolysis"/>
    <property type="evidence" value="ECO:0007669"/>
    <property type="project" value="InterPro"/>
</dbReference>
<dbReference type="InterPro" id="IPR035897">
    <property type="entry name" value="Toll_tir_struct_dom_sf"/>
</dbReference>
<evidence type="ECO:0000313" key="4">
    <source>
        <dbReference type="EMBL" id="VFK36388.1"/>
    </source>
</evidence>
<evidence type="ECO:0000313" key="5">
    <source>
        <dbReference type="EMBL" id="VFK38614.1"/>
    </source>
</evidence>
<protein>
    <submittedName>
        <fullName evidence="4">SEFIR domain-containing protein</fullName>
    </submittedName>
</protein>
<evidence type="ECO:0000259" key="3">
    <source>
        <dbReference type="PROSITE" id="PS51534"/>
    </source>
</evidence>
<keyword evidence="1" id="KW-0472">Membrane</keyword>
<dbReference type="InterPro" id="IPR000157">
    <property type="entry name" value="TIR_dom"/>
</dbReference>
<dbReference type="GO" id="GO:0004197">
    <property type="term" value="F:cysteine-type endopeptidase activity"/>
    <property type="evidence" value="ECO:0007669"/>
    <property type="project" value="InterPro"/>
</dbReference>
<evidence type="ECO:0000256" key="1">
    <source>
        <dbReference type="SAM" id="Phobius"/>
    </source>
</evidence>
<gene>
    <name evidence="5" type="ORF">BECKSD772E_GA0070983_100153</name>
    <name evidence="4" type="ORF">BECKSD772F_GA0070984_100154</name>
</gene>
<dbReference type="Gene3D" id="3.40.50.10140">
    <property type="entry name" value="Toll/interleukin-1 receptor homology (TIR) domain"/>
    <property type="match status" value="1"/>
</dbReference>